<dbReference type="GO" id="GO:0016832">
    <property type="term" value="F:aldehyde-lyase activity"/>
    <property type="evidence" value="ECO:0007669"/>
    <property type="project" value="TreeGrafter"/>
</dbReference>
<dbReference type="Gene3D" id="3.20.20.60">
    <property type="entry name" value="Phosphoenolpyruvate-binding domains"/>
    <property type="match status" value="1"/>
</dbReference>
<dbReference type="GO" id="GO:0046872">
    <property type="term" value="F:metal ion binding"/>
    <property type="evidence" value="ECO:0007669"/>
    <property type="project" value="UniProtKB-KW"/>
</dbReference>
<keyword evidence="3" id="KW-0456">Lyase</keyword>
<dbReference type="InterPro" id="IPR040442">
    <property type="entry name" value="Pyrv_kinase-like_dom_sf"/>
</dbReference>
<evidence type="ECO:0000256" key="2">
    <source>
        <dbReference type="ARBA" id="ARBA00022723"/>
    </source>
</evidence>
<feature type="compositionally biased region" description="Basic residues" evidence="4">
    <location>
        <begin position="56"/>
        <end position="68"/>
    </location>
</feature>
<dbReference type="AlphaFoldDB" id="A0A2U8E4X5"/>
<dbReference type="InterPro" id="IPR015813">
    <property type="entry name" value="Pyrv/PenolPyrv_kinase-like_dom"/>
</dbReference>
<proteinExistence type="inferred from homology"/>
<evidence type="ECO:0000256" key="4">
    <source>
        <dbReference type="SAM" id="MobiDB-lite"/>
    </source>
</evidence>
<comment type="similarity">
    <text evidence="1">Belongs to the HpcH/HpaI aldolase family.</text>
</comment>
<protein>
    <recommendedName>
        <fullName evidence="5">HpcH/HpaI aldolase/citrate lyase domain-containing protein</fullName>
    </recommendedName>
</protein>
<dbReference type="PANTHER" id="PTHR30502:SF0">
    <property type="entry name" value="PHOSPHOENOLPYRUVATE CARBOXYLASE FAMILY PROTEIN"/>
    <property type="match status" value="1"/>
</dbReference>
<evidence type="ECO:0000313" key="6">
    <source>
        <dbReference type="EMBL" id="AWI09572.1"/>
    </source>
</evidence>
<feature type="region of interest" description="Disordered" evidence="4">
    <location>
        <begin position="1"/>
        <end position="81"/>
    </location>
</feature>
<organism evidence="6 7">
    <name type="scientific">Ereboglobus luteus</name>
    <dbReference type="NCBI Taxonomy" id="1796921"/>
    <lineage>
        <taxon>Bacteria</taxon>
        <taxon>Pseudomonadati</taxon>
        <taxon>Verrucomicrobiota</taxon>
        <taxon>Opitutia</taxon>
        <taxon>Opitutales</taxon>
        <taxon>Opitutaceae</taxon>
        <taxon>Ereboglobus</taxon>
    </lineage>
</organism>
<evidence type="ECO:0000259" key="5">
    <source>
        <dbReference type="Pfam" id="PF03328"/>
    </source>
</evidence>
<dbReference type="SUPFAM" id="SSF51621">
    <property type="entry name" value="Phosphoenolpyruvate/pyruvate domain"/>
    <property type="match status" value="1"/>
</dbReference>
<dbReference type="OrthoDB" id="86160at2"/>
<keyword evidence="7" id="KW-1185">Reference proteome</keyword>
<dbReference type="EMBL" id="CP023004">
    <property type="protein sequence ID" value="AWI09572.1"/>
    <property type="molecule type" value="Genomic_DNA"/>
</dbReference>
<accession>A0A2U8E4X5</accession>
<name>A0A2U8E4X5_9BACT</name>
<keyword evidence="2" id="KW-0479">Metal-binding</keyword>
<feature type="domain" description="HpcH/HpaI aldolase/citrate lyase" evidence="5">
    <location>
        <begin position="129"/>
        <end position="343"/>
    </location>
</feature>
<evidence type="ECO:0000256" key="1">
    <source>
        <dbReference type="ARBA" id="ARBA00005568"/>
    </source>
</evidence>
<dbReference type="GO" id="GO:0005737">
    <property type="term" value="C:cytoplasm"/>
    <property type="evidence" value="ECO:0007669"/>
    <property type="project" value="TreeGrafter"/>
</dbReference>
<dbReference type="InterPro" id="IPR005000">
    <property type="entry name" value="Aldolase/citrate-lyase_domain"/>
</dbReference>
<sequence>MALPARRHRRFRGRPGAQCPLPRGLRDARPAMDQFHLRRQPPPSRLRAGETAAHPRQTRQRQKPRKSVAQKTAAEKKARRQVTAFSIAPRNHKSLRKEFSTMLNPTISLKTSLKNGGAVAGIFVCEIRSPNLAPLLDAAGYDFAIFDMEHCSYTMHDLSYIIPGFRGFRCQPLVRVPAVRREFFQSVLDIGVAGIVVPMVESAEDVREALAMMKYPPEGRRGLSFGCPHTLFQGQDRDAYTRMANDNLVLVAQIETQKALDNLDSILAVPGLDVAFIGNTDLAISMGHPNNLVEGPVRDAVRHILKSAKARGIAGGGNFVNPEFVGQFYEDGLRFISLDSDIERLQAGLQAGMDTLRAGLPQYAKPAAQPPKNSNF</sequence>
<dbReference type="InterPro" id="IPR050251">
    <property type="entry name" value="HpcH-HpaI_aldolase"/>
</dbReference>
<dbReference type="Pfam" id="PF03328">
    <property type="entry name" value="HpcH_HpaI"/>
    <property type="match status" value="1"/>
</dbReference>
<dbReference type="Proteomes" id="UP000244896">
    <property type="component" value="Chromosome"/>
</dbReference>
<feature type="compositionally biased region" description="Basic residues" evidence="4">
    <location>
        <begin position="1"/>
        <end position="13"/>
    </location>
</feature>
<evidence type="ECO:0000256" key="3">
    <source>
        <dbReference type="ARBA" id="ARBA00023239"/>
    </source>
</evidence>
<evidence type="ECO:0000313" key="7">
    <source>
        <dbReference type="Proteomes" id="UP000244896"/>
    </source>
</evidence>
<reference evidence="6 7" key="1">
    <citation type="journal article" date="2018" name="Syst. Appl. Microbiol.">
        <title>Ereboglobus luteus gen. nov. sp. nov. from cockroach guts, and new insights into the oxygen relationship of the genera Opitutus and Didymococcus (Verrucomicrobia: Opitutaceae).</title>
        <authorList>
            <person name="Tegtmeier D."/>
            <person name="Belitz A."/>
            <person name="Radek R."/>
            <person name="Heimerl T."/>
            <person name="Brune A."/>
        </authorList>
    </citation>
    <scope>NUCLEOTIDE SEQUENCE [LARGE SCALE GENOMIC DNA]</scope>
    <source>
        <strain evidence="6 7">Ho45</strain>
    </source>
</reference>
<dbReference type="KEGG" id="elut:CKA38_10250"/>
<gene>
    <name evidence="6" type="ORF">CKA38_10250</name>
</gene>
<dbReference type="PANTHER" id="PTHR30502">
    <property type="entry name" value="2-KETO-3-DEOXY-L-RHAMNONATE ALDOLASE"/>
    <property type="match status" value="1"/>
</dbReference>